<keyword evidence="2" id="KW-1185">Reference proteome</keyword>
<dbReference type="EMBL" id="BQNB010011324">
    <property type="protein sequence ID" value="GJS89085.1"/>
    <property type="molecule type" value="Genomic_DNA"/>
</dbReference>
<evidence type="ECO:0000313" key="2">
    <source>
        <dbReference type="Proteomes" id="UP001151760"/>
    </source>
</evidence>
<name>A0ABQ4ZG63_9ASTR</name>
<sequence>MDKEDIQQAAHYEALVPIADQVKTDSCNMRIDPTKKQKEATYQVVLDILNLSSCYNAFLITVDEILRITPRVSNKEFIKPPPRDALVSFLKLLSLKGSLDLVFEMYIDHMYQPWRIFSTINNKCLSRKVLDIQNQIDNRQTSAKRREIMPIPDLPSKGEGKPMYRMSISDDMMNDDIKNSDAYLTYLALSTGTEVLAKKGRRGKDKGLLGESMSLTRGEIAEEERRVHETYASIVIGREV</sequence>
<accession>A0ABQ4ZG63</accession>
<reference evidence="1" key="1">
    <citation type="journal article" date="2022" name="Int. J. Mol. Sci.">
        <title>Draft Genome of Tanacetum Coccineum: Genomic Comparison of Closely Related Tanacetum-Family Plants.</title>
        <authorList>
            <person name="Yamashiro T."/>
            <person name="Shiraishi A."/>
            <person name="Nakayama K."/>
            <person name="Satake H."/>
        </authorList>
    </citation>
    <scope>NUCLEOTIDE SEQUENCE</scope>
</reference>
<reference evidence="1" key="2">
    <citation type="submission" date="2022-01" db="EMBL/GenBank/DDBJ databases">
        <authorList>
            <person name="Yamashiro T."/>
            <person name="Shiraishi A."/>
            <person name="Satake H."/>
            <person name="Nakayama K."/>
        </authorList>
    </citation>
    <scope>NUCLEOTIDE SEQUENCE</scope>
</reference>
<protein>
    <submittedName>
        <fullName evidence="1">Uncharacterized protein</fullName>
    </submittedName>
</protein>
<dbReference type="Proteomes" id="UP001151760">
    <property type="component" value="Unassembled WGS sequence"/>
</dbReference>
<gene>
    <name evidence="1" type="ORF">Tco_0771721</name>
</gene>
<evidence type="ECO:0000313" key="1">
    <source>
        <dbReference type="EMBL" id="GJS89085.1"/>
    </source>
</evidence>
<proteinExistence type="predicted"/>
<organism evidence="1 2">
    <name type="scientific">Tanacetum coccineum</name>
    <dbReference type="NCBI Taxonomy" id="301880"/>
    <lineage>
        <taxon>Eukaryota</taxon>
        <taxon>Viridiplantae</taxon>
        <taxon>Streptophyta</taxon>
        <taxon>Embryophyta</taxon>
        <taxon>Tracheophyta</taxon>
        <taxon>Spermatophyta</taxon>
        <taxon>Magnoliopsida</taxon>
        <taxon>eudicotyledons</taxon>
        <taxon>Gunneridae</taxon>
        <taxon>Pentapetalae</taxon>
        <taxon>asterids</taxon>
        <taxon>campanulids</taxon>
        <taxon>Asterales</taxon>
        <taxon>Asteraceae</taxon>
        <taxon>Asteroideae</taxon>
        <taxon>Anthemideae</taxon>
        <taxon>Anthemidinae</taxon>
        <taxon>Tanacetum</taxon>
    </lineage>
</organism>
<comment type="caution">
    <text evidence="1">The sequence shown here is derived from an EMBL/GenBank/DDBJ whole genome shotgun (WGS) entry which is preliminary data.</text>
</comment>